<gene>
    <name evidence="2" type="ORF">KY290_031032</name>
</gene>
<evidence type="ECO:0000313" key="2">
    <source>
        <dbReference type="EMBL" id="KAH0743039.1"/>
    </source>
</evidence>
<keyword evidence="1" id="KW-0732">Signal</keyword>
<reference evidence="2 3" key="1">
    <citation type="journal article" date="2021" name="bioRxiv">
        <title>Chromosome-scale and haplotype-resolved genome assembly of a tetraploid potato cultivar.</title>
        <authorList>
            <person name="Sun H."/>
            <person name="Jiao W.-B."/>
            <person name="Krause K."/>
            <person name="Campoy J.A."/>
            <person name="Goel M."/>
            <person name="Folz-Donahue K."/>
            <person name="Kukat C."/>
            <person name="Huettel B."/>
            <person name="Schneeberger K."/>
        </authorList>
    </citation>
    <scope>NUCLEOTIDE SEQUENCE [LARGE SCALE GENOMIC DNA]</scope>
    <source>
        <strain evidence="2">SolTubOtavaFocal</strain>
        <tissue evidence="2">Leaves</tissue>
    </source>
</reference>
<comment type="caution">
    <text evidence="2">The sequence shown here is derived from an EMBL/GenBank/DDBJ whole genome shotgun (WGS) entry which is preliminary data.</text>
</comment>
<keyword evidence="3" id="KW-1185">Reference proteome</keyword>
<dbReference type="EMBL" id="JAIVGD010000023">
    <property type="protein sequence ID" value="KAH0743039.1"/>
    <property type="molecule type" value="Genomic_DNA"/>
</dbReference>
<sequence>MKSLRRLPTRLLLSLLLPPSLVIPTLGTLVAPTMALVATNNGGPTIIFVHPIIVDLCPPPTLMMVFAANCATNRVMLQVFVDPNLTIILRQRPTMFQVCRNPQIPRLSTLAHLIISLLTLTTCKHTMAWSRSPWVMHTHETVYSSCASTGSAISDDIIITSSDTSVVNQSNYTSDLLHDENMADYKPAKMPMSAIETLKVEDGGLSADATRYRRVIGKLQYLSFTRPDICSQ</sequence>
<feature type="signal peptide" evidence="1">
    <location>
        <begin position="1"/>
        <end position="27"/>
    </location>
</feature>
<name>A0ABQ7U8V3_SOLTU</name>
<protein>
    <recommendedName>
        <fullName evidence="4">Integrase core domain containing protein</fullName>
    </recommendedName>
</protein>
<evidence type="ECO:0008006" key="4">
    <source>
        <dbReference type="Google" id="ProtNLM"/>
    </source>
</evidence>
<evidence type="ECO:0000313" key="3">
    <source>
        <dbReference type="Proteomes" id="UP000826656"/>
    </source>
</evidence>
<organism evidence="2 3">
    <name type="scientific">Solanum tuberosum</name>
    <name type="common">Potato</name>
    <dbReference type="NCBI Taxonomy" id="4113"/>
    <lineage>
        <taxon>Eukaryota</taxon>
        <taxon>Viridiplantae</taxon>
        <taxon>Streptophyta</taxon>
        <taxon>Embryophyta</taxon>
        <taxon>Tracheophyta</taxon>
        <taxon>Spermatophyta</taxon>
        <taxon>Magnoliopsida</taxon>
        <taxon>eudicotyledons</taxon>
        <taxon>Gunneridae</taxon>
        <taxon>Pentapetalae</taxon>
        <taxon>asterids</taxon>
        <taxon>lamiids</taxon>
        <taxon>Solanales</taxon>
        <taxon>Solanaceae</taxon>
        <taxon>Solanoideae</taxon>
        <taxon>Solaneae</taxon>
        <taxon>Solanum</taxon>
    </lineage>
</organism>
<accession>A0ABQ7U8V3</accession>
<feature type="chain" id="PRO_5045670762" description="Integrase core domain containing protein" evidence="1">
    <location>
        <begin position="28"/>
        <end position="232"/>
    </location>
</feature>
<dbReference type="Proteomes" id="UP000826656">
    <property type="component" value="Unassembled WGS sequence"/>
</dbReference>
<evidence type="ECO:0000256" key="1">
    <source>
        <dbReference type="SAM" id="SignalP"/>
    </source>
</evidence>
<proteinExistence type="predicted"/>